<evidence type="ECO:0000313" key="3">
    <source>
        <dbReference type="EMBL" id="TSC92851.1"/>
    </source>
</evidence>
<feature type="transmembrane region" description="Helical" evidence="2">
    <location>
        <begin position="86"/>
        <end position="107"/>
    </location>
</feature>
<dbReference type="Gene3D" id="3.30.700.10">
    <property type="entry name" value="Glycoprotein, Type 4 Pilin"/>
    <property type="match status" value="1"/>
</dbReference>
<name>A0A554LJ05_9BACT</name>
<feature type="compositionally biased region" description="Polar residues" evidence="1">
    <location>
        <begin position="1"/>
        <end position="15"/>
    </location>
</feature>
<sequence>MDLDFNDTNQNNVSGNPLAPAPDGVSAAISSRPNKDQVAPLGSAQSQPSVQPSVESIKPASQTSAAPVPTGKVPTPKPSVKKSHRIGLIALLVLLIVVLGGGAYFFLGTDIGKKMIGLKVNESGDLVTDNLSPSVDNAPSGEPSGLTKTDAQTNDTQRKTDLSQVKIALEAYKVDKGSYPVAGAFEHIDNAASNFYKEVAAGEYLTQMVYDPKLSDGWWYGYKSVDGKNYALTARLEDETDVDGVQSGSIILYNLTNN</sequence>
<dbReference type="AlphaFoldDB" id="A0A554LJ05"/>
<organism evidence="3 4">
    <name type="scientific">Candidatus Berkelbacteria bacterium Licking1014_7</name>
    <dbReference type="NCBI Taxonomy" id="2017147"/>
    <lineage>
        <taxon>Bacteria</taxon>
        <taxon>Candidatus Berkelbacteria</taxon>
    </lineage>
</organism>
<evidence type="ECO:0000256" key="2">
    <source>
        <dbReference type="SAM" id="Phobius"/>
    </source>
</evidence>
<proteinExistence type="predicted"/>
<gene>
    <name evidence="3" type="ORF">CEN89_433</name>
</gene>
<dbReference type="Proteomes" id="UP000315689">
    <property type="component" value="Unassembled WGS sequence"/>
</dbReference>
<keyword evidence="2" id="KW-1133">Transmembrane helix</keyword>
<accession>A0A554LJ05</accession>
<dbReference type="EMBL" id="VMGK01000012">
    <property type="protein sequence ID" value="TSC92851.1"/>
    <property type="molecule type" value="Genomic_DNA"/>
</dbReference>
<keyword evidence="2" id="KW-0472">Membrane</keyword>
<feature type="compositionally biased region" description="Low complexity" evidence="1">
    <location>
        <begin position="45"/>
        <end position="54"/>
    </location>
</feature>
<keyword evidence="2" id="KW-0812">Transmembrane</keyword>
<feature type="region of interest" description="Disordered" evidence="1">
    <location>
        <begin position="1"/>
        <end position="80"/>
    </location>
</feature>
<feature type="region of interest" description="Disordered" evidence="1">
    <location>
        <begin position="130"/>
        <end position="157"/>
    </location>
</feature>
<comment type="caution">
    <text evidence="3">The sequence shown here is derived from an EMBL/GenBank/DDBJ whole genome shotgun (WGS) entry which is preliminary data.</text>
</comment>
<evidence type="ECO:0008006" key="5">
    <source>
        <dbReference type="Google" id="ProtNLM"/>
    </source>
</evidence>
<protein>
    <recommendedName>
        <fullName evidence="5">Type II secretion system protein GspG C-terminal domain-containing protein</fullName>
    </recommendedName>
</protein>
<feature type="compositionally biased region" description="Polar residues" evidence="1">
    <location>
        <begin position="146"/>
        <end position="155"/>
    </location>
</feature>
<evidence type="ECO:0000313" key="4">
    <source>
        <dbReference type="Proteomes" id="UP000315689"/>
    </source>
</evidence>
<reference evidence="3 4" key="1">
    <citation type="submission" date="2017-07" db="EMBL/GenBank/DDBJ databases">
        <title>Mechanisms for carbon and nitrogen cycling indicate functional differentiation within the Candidate Phyla Radiation.</title>
        <authorList>
            <person name="Danczak R.E."/>
            <person name="Johnston M.D."/>
            <person name="Kenah C."/>
            <person name="Slattery M."/>
            <person name="Wrighton K.C."/>
            <person name="Wilkins M.J."/>
        </authorList>
    </citation>
    <scope>NUCLEOTIDE SEQUENCE [LARGE SCALE GENOMIC DNA]</scope>
    <source>
        <strain evidence="3">Licking1014_7</strain>
    </source>
</reference>
<evidence type="ECO:0000256" key="1">
    <source>
        <dbReference type="SAM" id="MobiDB-lite"/>
    </source>
</evidence>